<dbReference type="InterPro" id="IPR015897">
    <property type="entry name" value="CHK_kinase-like"/>
</dbReference>
<dbReference type="OrthoDB" id="8250698at2759"/>
<keyword evidence="3" id="KW-1185">Reference proteome</keyword>
<organism evidence="2 3">
    <name type="scientific">Diabrotica balteata</name>
    <name type="common">Banded cucumber beetle</name>
    <dbReference type="NCBI Taxonomy" id="107213"/>
    <lineage>
        <taxon>Eukaryota</taxon>
        <taxon>Metazoa</taxon>
        <taxon>Ecdysozoa</taxon>
        <taxon>Arthropoda</taxon>
        <taxon>Hexapoda</taxon>
        <taxon>Insecta</taxon>
        <taxon>Pterygota</taxon>
        <taxon>Neoptera</taxon>
        <taxon>Endopterygota</taxon>
        <taxon>Coleoptera</taxon>
        <taxon>Polyphaga</taxon>
        <taxon>Cucujiformia</taxon>
        <taxon>Chrysomeloidea</taxon>
        <taxon>Chrysomelidae</taxon>
        <taxon>Galerucinae</taxon>
        <taxon>Diabroticina</taxon>
        <taxon>Diabroticites</taxon>
        <taxon>Diabrotica</taxon>
    </lineage>
</organism>
<dbReference type="AlphaFoldDB" id="A0A9N9T597"/>
<evidence type="ECO:0000313" key="2">
    <source>
        <dbReference type="EMBL" id="CAG9835912.1"/>
    </source>
</evidence>
<sequence length="405" mass="46351">MTQVLSKDLSDLLESALNEKIESFDIQVEGNGTGEGYLGEVLFITLTNKSTNKTENVVVKQVLGSSVETTINFMSSTFINEIHFYEKFLPALQEFQRTYPGAEIFTHAPKCLASCLEKGKEKLILENLKFRNFTLHPKKEFVGYKMYEAVFKTYGKYHGACLAFKQNQPEKFLELANGFQNNFKKFVTGGLLKRGILGTSAMVKSILKENHPELYEKFAPFADNALEKFLNCLDYRSPYSVITHGDCWSNNIMFKINESGAIEDVQLIDFQMTWLGTPVMDLAYSFYSGTGKENLDKLDDLLKVYHDSLSETLKSLDCDVEKVFPFDALKKEWKEYNAFGFIMGLLLWVNKTAEPREIPNISEIMDQPKDDKQEDKEHLGLQMDHAFFCKSTIPIIKHMCDNNFL</sequence>
<dbReference type="InterPro" id="IPR004119">
    <property type="entry name" value="EcKL"/>
</dbReference>
<dbReference type="SMART" id="SM00587">
    <property type="entry name" value="CHK"/>
    <property type="match status" value="1"/>
</dbReference>
<gene>
    <name evidence="2" type="ORF">DIABBA_LOCUS9061</name>
</gene>
<dbReference type="SUPFAM" id="SSF56112">
    <property type="entry name" value="Protein kinase-like (PK-like)"/>
    <property type="match status" value="1"/>
</dbReference>
<evidence type="ECO:0000259" key="1">
    <source>
        <dbReference type="SMART" id="SM00587"/>
    </source>
</evidence>
<reference evidence="2" key="1">
    <citation type="submission" date="2022-01" db="EMBL/GenBank/DDBJ databases">
        <authorList>
            <person name="King R."/>
        </authorList>
    </citation>
    <scope>NUCLEOTIDE SEQUENCE</scope>
</reference>
<accession>A0A9N9T597</accession>
<name>A0A9N9T597_DIABA</name>
<dbReference type="Gene3D" id="3.90.1200.10">
    <property type="match status" value="1"/>
</dbReference>
<dbReference type="Pfam" id="PF02958">
    <property type="entry name" value="EcKL"/>
    <property type="match status" value="1"/>
</dbReference>
<dbReference type="PANTHER" id="PTHR11012">
    <property type="entry name" value="PROTEIN KINASE-LIKE DOMAIN-CONTAINING"/>
    <property type="match status" value="1"/>
</dbReference>
<protein>
    <recommendedName>
        <fullName evidence="1">CHK kinase-like domain-containing protein</fullName>
    </recommendedName>
</protein>
<dbReference type="PANTHER" id="PTHR11012:SF30">
    <property type="entry name" value="PROTEIN KINASE-LIKE DOMAIN-CONTAINING"/>
    <property type="match status" value="1"/>
</dbReference>
<feature type="domain" description="CHK kinase-like" evidence="1">
    <location>
        <begin position="123"/>
        <end position="315"/>
    </location>
</feature>
<proteinExistence type="predicted"/>
<dbReference type="Proteomes" id="UP001153709">
    <property type="component" value="Chromosome 6"/>
</dbReference>
<dbReference type="EMBL" id="OU898281">
    <property type="protein sequence ID" value="CAG9835912.1"/>
    <property type="molecule type" value="Genomic_DNA"/>
</dbReference>
<dbReference type="InterPro" id="IPR011009">
    <property type="entry name" value="Kinase-like_dom_sf"/>
</dbReference>
<evidence type="ECO:0000313" key="3">
    <source>
        <dbReference type="Proteomes" id="UP001153709"/>
    </source>
</evidence>